<comment type="subcellular location">
    <subcellularLocation>
        <location evidence="1">Cell membrane</location>
        <topology evidence="1">Single-pass membrane protein</topology>
    </subcellularLocation>
    <subcellularLocation>
        <location evidence="7">Cell membrane</location>
        <topology evidence="7">Single-pass type II membrane protein</topology>
    </subcellularLocation>
</comment>
<comment type="caution">
    <text evidence="9">The sequence shown here is derived from an EMBL/GenBank/DDBJ whole genome shotgun (WGS) entry which is preliminary data.</text>
</comment>
<dbReference type="EMBL" id="VLPL01000007">
    <property type="protein sequence ID" value="TSJ41670.1"/>
    <property type="molecule type" value="Genomic_DNA"/>
</dbReference>
<evidence type="ECO:0000256" key="5">
    <source>
        <dbReference type="ARBA" id="ARBA00022989"/>
    </source>
</evidence>
<dbReference type="GO" id="GO:0005886">
    <property type="term" value="C:plasma membrane"/>
    <property type="evidence" value="ECO:0007669"/>
    <property type="project" value="UniProtKB-SubCell"/>
</dbReference>
<keyword evidence="3" id="KW-1003">Cell membrane</keyword>
<keyword evidence="4 7" id="KW-0812">Transmembrane</keyword>
<reference evidence="9 10" key="1">
    <citation type="submission" date="2019-07" db="EMBL/GenBank/DDBJ databases">
        <authorList>
            <person name="Huq M.A."/>
        </authorList>
    </citation>
    <scope>NUCLEOTIDE SEQUENCE [LARGE SCALE GENOMIC DNA]</scope>
    <source>
        <strain evidence="9 10">MAH-3</strain>
    </source>
</reference>
<feature type="region of interest" description="Disordered" evidence="8">
    <location>
        <begin position="1"/>
        <end position="24"/>
    </location>
</feature>
<feature type="compositionally biased region" description="Basic residues" evidence="8">
    <location>
        <begin position="13"/>
        <end position="23"/>
    </location>
</feature>
<comment type="similarity">
    <text evidence="2 7">Belongs to the ExbD/TolR family.</text>
</comment>
<evidence type="ECO:0000256" key="8">
    <source>
        <dbReference type="SAM" id="MobiDB-lite"/>
    </source>
</evidence>
<evidence type="ECO:0000256" key="2">
    <source>
        <dbReference type="ARBA" id="ARBA00005811"/>
    </source>
</evidence>
<keyword evidence="7" id="KW-0653">Protein transport</keyword>
<evidence type="ECO:0000256" key="6">
    <source>
        <dbReference type="ARBA" id="ARBA00023136"/>
    </source>
</evidence>
<evidence type="ECO:0000256" key="7">
    <source>
        <dbReference type="RuleBase" id="RU003879"/>
    </source>
</evidence>
<keyword evidence="5" id="KW-1133">Transmembrane helix</keyword>
<dbReference type="RefSeq" id="WP_144333928.1">
    <property type="nucleotide sequence ID" value="NZ_VLPL01000007.1"/>
</dbReference>
<dbReference type="InterPro" id="IPR003400">
    <property type="entry name" value="ExbD"/>
</dbReference>
<dbReference type="GO" id="GO:0015031">
    <property type="term" value="P:protein transport"/>
    <property type="evidence" value="ECO:0007669"/>
    <property type="project" value="UniProtKB-KW"/>
</dbReference>
<keyword evidence="6" id="KW-0472">Membrane</keyword>
<sequence>MAELAQDDGGGKKGGKKRPKKGPARIDMTPMVDLGFLLLTFFVLTSTFAKPKVMSLAYPAKEPTDEPKKDDNKINNAITFIVSDDRVFYYKGEFYPEGNAKGKPATQLTETNFGPDGIRKLLIEENKFVLNKKVELDAKFQKKQIADSTRTNLLNEAKRDNKALKVLVKTDMKAKTRNFIDVIDELYIASVGVIAPVDIMNSEQALLDEALKK</sequence>
<evidence type="ECO:0000313" key="9">
    <source>
        <dbReference type="EMBL" id="TSJ41670.1"/>
    </source>
</evidence>
<dbReference type="PANTHER" id="PTHR30558:SF3">
    <property type="entry name" value="BIOPOLYMER TRANSPORT PROTEIN EXBD-RELATED"/>
    <property type="match status" value="1"/>
</dbReference>
<name>A0A556MP31_9FLAO</name>
<gene>
    <name evidence="9" type="ORF">FO442_14530</name>
</gene>
<evidence type="ECO:0000313" key="10">
    <source>
        <dbReference type="Proteomes" id="UP000316008"/>
    </source>
</evidence>
<organism evidence="9 10">
    <name type="scientific">Fluviicola chungangensis</name>
    <dbReference type="NCBI Taxonomy" id="2597671"/>
    <lineage>
        <taxon>Bacteria</taxon>
        <taxon>Pseudomonadati</taxon>
        <taxon>Bacteroidota</taxon>
        <taxon>Flavobacteriia</taxon>
        <taxon>Flavobacteriales</taxon>
        <taxon>Crocinitomicaceae</taxon>
        <taxon>Fluviicola</taxon>
    </lineage>
</organism>
<dbReference type="Proteomes" id="UP000316008">
    <property type="component" value="Unassembled WGS sequence"/>
</dbReference>
<keyword evidence="7" id="KW-0813">Transport</keyword>
<dbReference type="AlphaFoldDB" id="A0A556MP31"/>
<dbReference type="GO" id="GO:0022857">
    <property type="term" value="F:transmembrane transporter activity"/>
    <property type="evidence" value="ECO:0007669"/>
    <property type="project" value="InterPro"/>
</dbReference>
<dbReference type="PANTHER" id="PTHR30558">
    <property type="entry name" value="EXBD MEMBRANE COMPONENT OF PMF-DRIVEN MACROMOLECULE IMPORT SYSTEM"/>
    <property type="match status" value="1"/>
</dbReference>
<dbReference type="Pfam" id="PF02472">
    <property type="entry name" value="ExbD"/>
    <property type="match status" value="1"/>
</dbReference>
<evidence type="ECO:0000256" key="3">
    <source>
        <dbReference type="ARBA" id="ARBA00022475"/>
    </source>
</evidence>
<evidence type="ECO:0000256" key="4">
    <source>
        <dbReference type="ARBA" id="ARBA00022692"/>
    </source>
</evidence>
<dbReference type="OrthoDB" id="952702at2"/>
<accession>A0A556MP31</accession>
<keyword evidence="10" id="KW-1185">Reference proteome</keyword>
<evidence type="ECO:0000256" key="1">
    <source>
        <dbReference type="ARBA" id="ARBA00004162"/>
    </source>
</evidence>
<proteinExistence type="inferred from homology"/>
<protein>
    <submittedName>
        <fullName evidence="9">Biopolymer transporter ExbD</fullName>
    </submittedName>
</protein>